<evidence type="ECO:0000313" key="2">
    <source>
        <dbReference type="EMBL" id="MCD7456115.1"/>
    </source>
</evidence>
<dbReference type="EMBL" id="JACEIK010000386">
    <property type="protein sequence ID" value="MCD7456115.1"/>
    <property type="molecule type" value="Genomic_DNA"/>
</dbReference>
<reference evidence="2 3" key="1">
    <citation type="journal article" date="2021" name="BMC Genomics">
        <title>Datura genome reveals duplications of psychoactive alkaloid biosynthetic genes and high mutation rate following tissue culture.</title>
        <authorList>
            <person name="Rajewski A."/>
            <person name="Carter-House D."/>
            <person name="Stajich J."/>
            <person name="Litt A."/>
        </authorList>
    </citation>
    <scope>NUCLEOTIDE SEQUENCE [LARGE SCALE GENOMIC DNA]</scope>
    <source>
        <strain evidence="2">AR-01</strain>
    </source>
</reference>
<proteinExistence type="predicted"/>
<organism evidence="2 3">
    <name type="scientific">Datura stramonium</name>
    <name type="common">Jimsonweed</name>
    <name type="synonym">Common thornapple</name>
    <dbReference type="NCBI Taxonomy" id="4076"/>
    <lineage>
        <taxon>Eukaryota</taxon>
        <taxon>Viridiplantae</taxon>
        <taxon>Streptophyta</taxon>
        <taxon>Embryophyta</taxon>
        <taxon>Tracheophyta</taxon>
        <taxon>Spermatophyta</taxon>
        <taxon>Magnoliopsida</taxon>
        <taxon>eudicotyledons</taxon>
        <taxon>Gunneridae</taxon>
        <taxon>Pentapetalae</taxon>
        <taxon>asterids</taxon>
        <taxon>lamiids</taxon>
        <taxon>Solanales</taxon>
        <taxon>Solanaceae</taxon>
        <taxon>Solanoideae</taxon>
        <taxon>Datureae</taxon>
        <taxon>Datura</taxon>
    </lineage>
</organism>
<keyword evidence="3" id="KW-1185">Reference proteome</keyword>
<accession>A0ABS8SBE2</accession>
<evidence type="ECO:0000256" key="1">
    <source>
        <dbReference type="SAM" id="MobiDB-lite"/>
    </source>
</evidence>
<feature type="region of interest" description="Disordered" evidence="1">
    <location>
        <begin position="158"/>
        <end position="200"/>
    </location>
</feature>
<comment type="caution">
    <text evidence="2">The sequence shown here is derived from an EMBL/GenBank/DDBJ whole genome shotgun (WGS) entry which is preliminary data.</text>
</comment>
<dbReference type="Gene3D" id="3.10.290.70">
    <property type="match status" value="1"/>
</dbReference>
<protein>
    <submittedName>
        <fullName evidence="2">40S ribosomal protein</fullName>
    </submittedName>
</protein>
<keyword evidence="2" id="KW-0687">Ribonucleoprotein</keyword>
<dbReference type="GO" id="GO:0005840">
    <property type="term" value="C:ribosome"/>
    <property type="evidence" value="ECO:0007669"/>
    <property type="project" value="UniProtKB-KW"/>
</dbReference>
<dbReference type="InterPro" id="IPR001047">
    <property type="entry name" value="Ribosomal_eS8"/>
</dbReference>
<keyword evidence="2" id="KW-0689">Ribosomal protein</keyword>
<name>A0ABS8SBE2_DATST</name>
<evidence type="ECO:0000313" key="3">
    <source>
        <dbReference type="Proteomes" id="UP000823775"/>
    </source>
</evidence>
<dbReference type="PANTHER" id="PTHR10394">
    <property type="entry name" value="40S RIBOSOMAL PROTEIN S8"/>
    <property type="match status" value="1"/>
</dbReference>
<gene>
    <name evidence="2" type="primary">RPS8_3</name>
    <name evidence="2" type="ORF">HAX54_030690</name>
</gene>
<sequence length="281" mass="31276">MGLGSGGLGRNNAAGAATTSSFTASTGAYEGSYGDQFRGASMYGDRTWQAVSSDADGSGSFEYGLGNPADVSAKDSMRIILDHPLETHLRRTAKSRNLKFFVAGNNGEIGKNKKKSLKEQFAMVHDRYLSGFDAQETCHWRQEEGLEKKHYGVEIGVRKKKSAAKKEGEREAPDAVTEEKKSNHVQRKLEKRQQDRKIDPHVEEQFASGRLVAAISSRPGQCGRAVGYILEGKKVEFYMKKLQKKKGRRVQVVLLLRVATHLCYIIREVLYPVAFCYYSSI</sequence>
<dbReference type="Proteomes" id="UP000823775">
    <property type="component" value="Unassembled WGS sequence"/>
</dbReference>
<feature type="compositionally biased region" description="Basic and acidic residues" evidence="1">
    <location>
        <begin position="164"/>
        <end position="200"/>
    </location>
</feature>